<organism evidence="1 2">
    <name type="scientific">Oceanotoga teriensis</name>
    <dbReference type="NCBI Taxonomy" id="515440"/>
    <lineage>
        <taxon>Bacteria</taxon>
        <taxon>Thermotogati</taxon>
        <taxon>Thermotogota</taxon>
        <taxon>Thermotogae</taxon>
        <taxon>Petrotogales</taxon>
        <taxon>Petrotogaceae</taxon>
        <taxon>Oceanotoga</taxon>
    </lineage>
</organism>
<dbReference type="EMBL" id="QGGI01000010">
    <property type="protein sequence ID" value="PWJ92030.1"/>
    <property type="molecule type" value="Genomic_DNA"/>
</dbReference>
<name>A0AA45C6D7_9BACT</name>
<dbReference type="Proteomes" id="UP000245921">
    <property type="component" value="Unassembled WGS sequence"/>
</dbReference>
<reference evidence="1 2" key="1">
    <citation type="submission" date="2018-05" db="EMBL/GenBank/DDBJ databases">
        <title>Genomic Encyclopedia of Type Strains, Phase IV (KMG-IV): sequencing the most valuable type-strain genomes for metagenomic binning, comparative biology and taxonomic classification.</title>
        <authorList>
            <person name="Goeker M."/>
        </authorList>
    </citation>
    <scope>NUCLEOTIDE SEQUENCE [LARGE SCALE GENOMIC DNA]</scope>
    <source>
        <strain evidence="1 2">DSM 24906</strain>
    </source>
</reference>
<dbReference type="RefSeq" id="WP_109604952.1">
    <property type="nucleotide sequence ID" value="NZ_JAMHJO010000002.1"/>
</dbReference>
<accession>A0AA45C6D7</accession>
<dbReference type="Pfam" id="PF22010">
    <property type="entry name" value="OrtA"/>
    <property type="match status" value="1"/>
</dbReference>
<dbReference type="AlphaFoldDB" id="A0AA45C6D7"/>
<proteinExistence type="predicted"/>
<keyword evidence="2" id="KW-1185">Reference proteome</keyword>
<sequence>MKAFKGDWVQIYFIALEPDERAEHLPEDTKKVPLEVRIKGFLMNEEAEINDEVIIKTVIGREVKGKMIEINPVYKHNFGEPIPELLNISNELLSILEEGEE</sequence>
<evidence type="ECO:0000313" key="2">
    <source>
        <dbReference type="Proteomes" id="UP000245921"/>
    </source>
</evidence>
<comment type="caution">
    <text evidence="1">The sequence shown here is derived from an EMBL/GenBank/DDBJ whole genome shotgun (WGS) entry which is preliminary data.</text>
</comment>
<dbReference type="InterPro" id="IPR047755">
    <property type="entry name" value="OrtA"/>
</dbReference>
<dbReference type="NCBIfam" id="NF040739">
    <property type="entry name" value="ornith_OrtA"/>
    <property type="match status" value="1"/>
</dbReference>
<evidence type="ECO:0008006" key="3">
    <source>
        <dbReference type="Google" id="ProtNLM"/>
    </source>
</evidence>
<gene>
    <name evidence="1" type="ORF">C7380_11023</name>
</gene>
<protein>
    <recommendedName>
        <fullName evidence="3">2-amino-4-ketopentanoate thiolase alpha subunit</fullName>
    </recommendedName>
</protein>
<evidence type="ECO:0000313" key="1">
    <source>
        <dbReference type="EMBL" id="PWJ92030.1"/>
    </source>
</evidence>